<dbReference type="SMART" id="SM00052">
    <property type="entry name" value="EAL"/>
    <property type="match status" value="1"/>
</dbReference>
<dbReference type="SUPFAM" id="SSF141868">
    <property type="entry name" value="EAL domain-like"/>
    <property type="match status" value="1"/>
</dbReference>
<dbReference type="Gene3D" id="3.30.70.270">
    <property type="match status" value="1"/>
</dbReference>
<organism evidence="4 5">
    <name type="scientific">Paractinoplanes pyxinae</name>
    <dbReference type="NCBI Taxonomy" id="2997416"/>
    <lineage>
        <taxon>Bacteria</taxon>
        <taxon>Bacillati</taxon>
        <taxon>Actinomycetota</taxon>
        <taxon>Actinomycetes</taxon>
        <taxon>Micromonosporales</taxon>
        <taxon>Micromonosporaceae</taxon>
        <taxon>Paractinoplanes</taxon>
    </lineage>
</organism>
<accession>A0ABT4AW79</accession>
<dbReference type="Gene3D" id="3.20.20.450">
    <property type="entry name" value="EAL domain"/>
    <property type="match status" value="1"/>
</dbReference>
<dbReference type="CDD" id="cd01949">
    <property type="entry name" value="GGDEF"/>
    <property type="match status" value="1"/>
</dbReference>
<keyword evidence="1" id="KW-0812">Transmembrane</keyword>
<feature type="transmembrane region" description="Helical" evidence="1">
    <location>
        <begin position="254"/>
        <end position="271"/>
    </location>
</feature>
<evidence type="ECO:0000313" key="4">
    <source>
        <dbReference type="EMBL" id="MCY1138479.1"/>
    </source>
</evidence>
<dbReference type="RefSeq" id="WP_267562483.1">
    <property type="nucleotide sequence ID" value="NZ_JAPNTZ010000003.1"/>
</dbReference>
<evidence type="ECO:0000313" key="5">
    <source>
        <dbReference type="Proteomes" id="UP001151002"/>
    </source>
</evidence>
<dbReference type="Pfam" id="PF00563">
    <property type="entry name" value="EAL"/>
    <property type="match status" value="1"/>
</dbReference>
<gene>
    <name evidence="4" type="ORF">OWR29_10765</name>
</gene>
<dbReference type="InterPro" id="IPR029787">
    <property type="entry name" value="Nucleotide_cyclase"/>
</dbReference>
<dbReference type="CDD" id="cd01948">
    <property type="entry name" value="EAL"/>
    <property type="match status" value="1"/>
</dbReference>
<reference evidence="4" key="1">
    <citation type="submission" date="2022-11" db="EMBL/GenBank/DDBJ databases">
        <authorList>
            <person name="Somphong A."/>
            <person name="Phongsopitanun W."/>
        </authorList>
    </citation>
    <scope>NUCLEOTIDE SEQUENCE</scope>
    <source>
        <strain evidence="4">Pm04-4</strain>
    </source>
</reference>
<feature type="transmembrane region" description="Helical" evidence="1">
    <location>
        <begin position="84"/>
        <end position="106"/>
    </location>
</feature>
<feature type="domain" description="EAL" evidence="2">
    <location>
        <begin position="481"/>
        <end position="737"/>
    </location>
</feature>
<dbReference type="PROSITE" id="PS50887">
    <property type="entry name" value="GGDEF"/>
    <property type="match status" value="1"/>
</dbReference>
<dbReference type="NCBIfam" id="TIGR00254">
    <property type="entry name" value="GGDEF"/>
    <property type="match status" value="1"/>
</dbReference>
<feature type="domain" description="GGDEF" evidence="3">
    <location>
        <begin position="339"/>
        <end position="472"/>
    </location>
</feature>
<name>A0ABT4AW79_9ACTN</name>
<dbReference type="InterPro" id="IPR035919">
    <property type="entry name" value="EAL_sf"/>
</dbReference>
<sequence length="748" mass="79307">MTRNWRLFASLGLLATVVYTVNVSPVVNAACMLVVAGGSVWACFAGPRRHRAEPPGAWLLLGGAVLGCLAGVLLRPAVEDLPGLWPLLADCATISGYAMLCAFLTTMLRQRQSIDRNAVLDGLIVCVAGALVVGLLLAAPAAEISDRPEPVSFVAGLYPLFDVVVLMLLINLTFTATTWPVSLITLMCAMTSMFVGDTAYAVVGANGITYASPLFDAPFLLGFVLVGVTALHPSVTRFGLAARPPVQAWSARRIAVLAPALASPFVLLTLLDSTAERATIALAGLVIVALLIARAVSAVRSQAAAQLRAVHQAMHDALTGLPNRYMMGEEITRMLADGRQVWVLLLDLDAFKLVNDGWGHDTGDQLLIEVGERLRAAVPPAVPVAALGGDEFMLATVGGQAEADALADAVRNCFSRTFPVRGTELTITCSMGMASSPAALLPTSSDALMRDADTAMYRAKAEGPGSCTIFDAAMHAQVRERIDLEVALRKALGENQLSVAYQPIVDLMPGVPAGAEALVRWTHPERGPISPAVFIPIAEDAGLIGAIGDWVRQESLRQVGEWRTDGTVGDTFYVSVNVSGRQLLDPNLPLVLAAEMQTYGVPARCVAVEMTESVLVDSTGVAGRVLFELRELGCQVLIDDFGTGFSALGYLRRFPVTGIKIDRSFVTGLGSSTEDDEIVRAIVSLCRALGLSVIAEGVETRVQRDALADVGVTRGQGWLWGPAVPPAEFARHWHIKNAAALAGHDRPD</sequence>
<dbReference type="EMBL" id="JAPNTZ010000003">
    <property type="protein sequence ID" value="MCY1138479.1"/>
    <property type="molecule type" value="Genomic_DNA"/>
</dbReference>
<dbReference type="PANTHER" id="PTHR44757">
    <property type="entry name" value="DIGUANYLATE CYCLASE DGCP"/>
    <property type="match status" value="1"/>
</dbReference>
<keyword evidence="1" id="KW-0472">Membrane</keyword>
<protein>
    <submittedName>
        <fullName evidence="4">EAL domain-containing protein</fullName>
    </submittedName>
</protein>
<dbReference type="InterPro" id="IPR043128">
    <property type="entry name" value="Rev_trsase/Diguanyl_cyclase"/>
</dbReference>
<proteinExistence type="predicted"/>
<comment type="caution">
    <text evidence="4">The sequence shown here is derived from an EMBL/GenBank/DDBJ whole genome shotgun (WGS) entry which is preliminary data.</text>
</comment>
<feature type="transmembrane region" description="Helical" evidence="1">
    <location>
        <begin position="181"/>
        <end position="203"/>
    </location>
</feature>
<dbReference type="SMART" id="SM00267">
    <property type="entry name" value="GGDEF"/>
    <property type="match status" value="1"/>
</dbReference>
<feature type="transmembrane region" description="Helical" evidence="1">
    <location>
        <begin position="277"/>
        <end position="296"/>
    </location>
</feature>
<dbReference type="Proteomes" id="UP001151002">
    <property type="component" value="Unassembled WGS sequence"/>
</dbReference>
<feature type="transmembrane region" description="Helical" evidence="1">
    <location>
        <begin position="215"/>
        <end position="233"/>
    </location>
</feature>
<dbReference type="InterPro" id="IPR000160">
    <property type="entry name" value="GGDEF_dom"/>
</dbReference>
<feature type="transmembrane region" description="Helical" evidence="1">
    <location>
        <begin position="118"/>
        <end position="139"/>
    </location>
</feature>
<evidence type="ECO:0000259" key="2">
    <source>
        <dbReference type="PROSITE" id="PS50883"/>
    </source>
</evidence>
<feature type="transmembrane region" description="Helical" evidence="1">
    <location>
        <begin position="58"/>
        <end position="78"/>
    </location>
</feature>
<dbReference type="PANTHER" id="PTHR44757:SF2">
    <property type="entry name" value="BIOFILM ARCHITECTURE MAINTENANCE PROTEIN MBAA"/>
    <property type="match status" value="1"/>
</dbReference>
<dbReference type="InterPro" id="IPR052155">
    <property type="entry name" value="Biofilm_reg_signaling"/>
</dbReference>
<feature type="transmembrane region" description="Helical" evidence="1">
    <location>
        <begin position="30"/>
        <end position="46"/>
    </location>
</feature>
<keyword evidence="5" id="KW-1185">Reference proteome</keyword>
<feature type="transmembrane region" description="Helical" evidence="1">
    <location>
        <begin position="151"/>
        <end position="174"/>
    </location>
</feature>
<dbReference type="InterPro" id="IPR001633">
    <property type="entry name" value="EAL_dom"/>
</dbReference>
<evidence type="ECO:0000256" key="1">
    <source>
        <dbReference type="SAM" id="Phobius"/>
    </source>
</evidence>
<dbReference type="SUPFAM" id="SSF55073">
    <property type="entry name" value="Nucleotide cyclase"/>
    <property type="match status" value="1"/>
</dbReference>
<keyword evidence="1" id="KW-1133">Transmembrane helix</keyword>
<dbReference type="Pfam" id="PF00990">
    <property type="entry name" value="GGDEF"/>
    <property type="match status" value="1"/>
</dbReference>
<dbReference type="PROSITE" id="PS50883">
    <property type="entry name" value="EAL"/>
    <property type="match status" value="1"/>
</dbReference>
<evidence type="ECO:0000259" key="3">
    <source>
        <dbReference type="PROSITE" id="PS50887"/>
    </source>
</evidence>